<feature type="domain" description="Tyrosinase copper-binding" evidence="5">
    <location>
        <begin position="76"/>
        <end position="93"/>
    </location>
</feature>
<reference evidence="8" key="1">
    <citation type="journal article" date="2018" name="Nat. Microbiol.">
        <title>Leveraging single-cell genomics to expand the fungal tree of life.</title>
        <authorList>
            <person name="Ahrendt S.R."/>
            <person name="Quandt C.A."/>
            <person name="Ciobanu D."/>
            <person name="Clum A."/>
            <person name="Salamov A."/>
            <person name="Andreopoulos B."/>
            <person name="Cheng J.F."/>
            <person name="Woyke T."/>
            <person name="Pelin A."/>
            <person name="Henrissat B."/>
            <person name="Reynolds N.K."/>
            <person name="Benny G.L."/>
            <person name="Smith M.E."/>
            <person name="James T.Y."/>
            <person name="Grigoriev I.V."/>
        </authorList>
    </citation>
    <scope>NUCLEOTIDE SEQUENCE [LARGE SCALE GENOMIC DNA]</scope>
    <source>
        <strain evidence="8">RSA 1356</strain>
    </source>
</reference>
<keyword evidence="4" id="KW-0732">Signal</keyword>
<evidence type="ECO:0000256" key="3">
    <source>
        <dbReference type="SAM" id="MobiDB-lite"/>
    </source>
</evidence>
<dbReference type="GO" id="GO:0016491">
    <property type="term" value="F:oxidoreductase activity"/>
    <property type="evidence" value="ECO:0007669"/>
    <property type="project" value="InterPro"/>
</dbReference>
<dbReference type="PANTHER" id="PTHR11474:SF126">
    <property type="entry name" value="TYROSINASE-LIKE PROTEIN TYR-1-RELATED"/>
    <property type="match status" value="1"/>
</dbReference>
<feature type="compositionally biased region" description="Pro residues" evidence="3">
    <location>
        <begin position="330"/>
        <end position="371"/>
    </location>
</feature>
<keyword evidence="1" id="KW-0479">Metal-binding</keyword>
<keyword evidence="8" id="KW-1185">Reference proteome</keyword>
<dbReference type="PRINTS" id="PR00092">
    <property type="entry name" value="TYROSINASE"/>
</dbReference>
<name>A0A4P9XG75_9FUNG</name>
<evidence type="ECO:0000256" key="1">
    <source>
        <dbReference type="ARBA" id="ARBA00022723"/>
    </source>
</evidence>
<evidence type="ECO:0000256" key="2">
    <source>
        <dbReference type="ARBA" id="ARBA00023008"/>
    </source>
</evidence>
<proteinExistence type="predicted"/>
<evidence type="ECO:0000259" key="6">
    <source>
        <dbReference type="PROSITE" id="PS00498"/>
    </source>
</evidence>
<evidence type="ECO:0000256" key="4">
    <source>
        <dbReference type="SAM" id="SignalP"/>
    </source>
</evidence>
<dbReference type="Pfam" id="PF00264">
    <property type="entry name" value="Tyrosinase"/>
    <property type="match status" value="1"/>
</dbReference>
<dbReference type="Proteomes" id="UP000271241">
    <property type="component" value="Unassembled WGS sequence"/>
</dbReference>
<dbReference type="Gene3D" id="1.10.1280.10">
    <property type="entry name" value="Di-copper center containing domain from catechol oxidase"/>
    <property type="match status" value="1"/>
</dbReference>
<feature type="compositionally biased region" description="Low complexity" evidence="3">
    <location>
        <begin position="372"/>
        <end position="396"/>
    </location>
</feature>
<dbReference type="InterPro" id="IPR002227">
    <property type="entry name" value="Tyrosinase_Cu-bd"/>
</dbReference>
<feature type="signal peptide" evidence="4">
    <location>
        <begin position="1"/>
        <end position="22"/>
    </location>
</feature>
<dbReference type="OrthoDB" id="6132182at2759"/>
<dbReference type="STRING" id="78915.A0A4P9XG75"/>
<sequence length="581" mass="63904">MQFNNAFALVGAILLAASGVQADTCTTISKRREFRQLTHAERLTFLNAIKTLHAGPRPSRYQAYVQDYTEGYETSHENAQFLPWHRAYLREVEKSLQAIDSSIMLPYWDWAYDYEAPHTSLVFSPVYFGGNGELVGRGCIIDGVFVGWKPDRDDSCVIRNYDGMTYITPWWSRNNLRAEVFGRSSFKEFYETVDTSYIAVQDGIGGSISTVQSSGDPLFFVAHTFVDKIWADWQKLSEANANAYSGVNLDASEAKKTDTLIYGYRVEDVMDTHNLCYDYDDYNGESNPTTMPPTTTPPTTTPPTTDPPTTTPPTTTPPTTDPPTTTSPTTDPPTTTPPTTDPPTTTPPTTTPPTTDPPTTTPPTTTPPTTDPPTTTTPTTTPTDSYSTTSTSSYPSSSPPAPTYSSTTTGGSLPTTTSVPPYIHSNTPKNDTYVPGHNNGKVYPPAPLPETWCKTNNMPVELVRAVEAAAYKDIEQLNRHPGYISKPDLVSRVDALKQYAKQDEKLINYVGSKVTDIKYDASNPAIVASVRTKVAIVLEQVYKQINIVYPKAAENTYNSANVYSGDKPAKRCRRGGQRCNV</sequence>
<dbReference type="GO" id="GO:0046872">
    <property type="term" value="F:metal ion binding"/>
    <property type="evidence" value="ECO:0007669"/>
    <property type="project" value="UniProtKB-KW"/>
</dbReference>
<gene>
    <name evidence="7" type="ORF">THASP1DRAFT_33573</name>
</gene>
<keyword evidence="2" id="KW-0186">Copper</keyword>
<feature type="chain" id="PRO_5020531180" description="Tyrosinase copper-binding domain-containing protein" evidence="4">
    <location>
        <begin position="23"/>
        <end position="581"/>
    </location>
</feature>
<feature type="domain" description="Tyrosinase copper-binding" evidence="6">
    <location>
        <begin position="216"/>
        <end position="227"/>
    </location>
</feature>
<dbReference type="SUPFAM" id="SSF48056">
    <property type="entry name" value="Di-copper centre-containing domain"/>
    <property type="match status" value="1"/>
</dbReference>
<feature type="compositionally biased region" description="Pro residues" evidence="3">
    <location>
        <begin position="290"/>
        <end position="321"/>
    </location>
</feature>
<dbReference type="AlphaFoldDB" id="A0A4P9XG75"/>
<accession>A0A4P9XG75</accession>
<evidence type="ECO:0000259" key="5">
    <source>
        <dbReference type="PROSITE" id="PS00497"/>
    </source>
</evidence>
<protein>
    <recommendedName>
        <fullName evidence="5 6">Tyrosinase copper-binding domain-containing protein</fullName>
    </recommendedName>
</protein>
<organism evidence="7 8">
    <name type="scientific">Thamnocephalis sphaerospora</name>
    <dbReference type="NCBI Taxonomy" id="78915"/>
    <lineage>
        <taxon>Eukaryota</taxon>
        <taxon>Fungi</taxon>
        <taxon>Fungi incertae sedis</taxon>
        <taxon>Zoopagomycota</taxon>
        <taxon>Zoopagomycotina</taxon>
        <taxon>Zoopagomycetes</taxon>
        <taxon>Zoopagales</taxon>
        <taxon>Sigmoideomycetaceae</taxon>
        <taxon>Thamnocephalis</taxon>
    </lineage>
</organism>
<feature type="region of interest" description="Disordered" evidence="3">
    <location>
        <begin position="284"/>
        <end position="438"/>
    </location>
</feature>
<dbReference type="PANTHER" id="PTHR11474">
    <property type="entry name" value="TYROSINASE FAMILY MEMBER"/>
    <property type="match status" value="1"/>
</dbReference>
<dbReference type="InterPro" id="IPR008922">
    <property type="entry name" value="Di-copper_centre_dom_sf"/>
</dbReference>
<dbReference type="PROSITE" id="PS00498">
    <property type="entry name" value="TYROSINASE_2"/>
    <property type="match status" value="1"/>
</dbReference>
<evidence type="ECO:0000313" key="8">
    <source>
        <dbReference type="Proteomes" id="UP000271241"/>
    </source>
</evidence>
<evidence type="ECO:0000313" key="7">
    <source>
        <dbReference type="EMBL" id="RKP04635.1"/>
    </source>
</evidence>
<dbReference type="InterPro" id="IPR050316">
    <property type="entry name" value="Tyrosinase/Hemocyanin"/>
</dbReference>
<dbReference type="EMBL" id="KZ993567">
    <property type="protein sequence ID" value="RKP04635.1"/>
    <property type="molecule type" value="Genomic_DNA"/>
</dbReference>
<dbReference type="PROSITE" id="PS00497">
    <property type="entry name" value="TYROSINASE_1"/>
    <property type="match status" value="1"/>
</dbReference>
<feature type="compositionally biased region" description="Low complexity" evidence="3">
    <location>
        <begin position="403"/>
        <end position="421"/>
    </location>
</feature>